<protein>
    <submittedName>
        <fullName evidence="2">Uncharacterized protein</fullName>
    </submittedName>
</protein>
<dbReference type="Proteomes" id="UP000186922">
    <property type="component" value="Unassembled WGS sequence"/>
</dbReference>
<accession>A0A1D1VWF7</accession>
<evidence type="ECO:0000313" key="3">
    <source>
        <dbReference type="Proteomes" id="UP000186922"/>
    </source>
</evidence>
<keyword evidence="3" id="KW-1185">Reference proteome</keyword>
<dbReference type="EMBL" id="BDGG01000009">
    <property type="protein sequence ID" value="GAV02949.1"/>
    <property type="molecule type" value="Genomic_DNA"/>
</dbReference>
<name>A0A1D1VWF7_RAMVA</name>
<proteinExistence type="predicted"/>
<sequence>MSGTENHGGGGLANGGYGRLRRLGLIWQNGKTTRTTRAADNITAIVNSTVRAVVSTIQAITAPTSPPPLPPSSFVQDHPFIFALFVFCCLLVVILVGLLV</sequence>
<feature type="transmembrane region" description="Helical" evidence="1">
    <location>
        <begin position="80"/>
        <end position="99"/>
    </location>
</feature>
<gene>
    <name evidence="2" type="primary">RvY_13450-1</name>
    <name evidence="2" type="synonym">RvY_13450.1</name>
    <name evidence="2" type="ORF">RvY_13450</name>
</gene>
<reference evidence="2 3" key="1">
    <citation type="journal article" date="2016" name="Nat. Commun.">
        <title>Extremotolerant tardigrade genome and improved radiotolerance of human cultured cells by tardigrade-unique protein.</title>
        <authorList>
            <person name="Hashimoto T."/>
            <person name="Horikawa D.D."/>
            <person name="Saito Y."/>
            <person name="Kuwahara H."/>
            <person name="Kozuka-Hata H."/>
            <person name="Shin-I T."/>
            <person name="Minakuchi Y."/>
            <person name="Ohishi K."/>
            <person name="Motoyama A."/>
            <person name="Aizu T."/>
            <person name="Enomoto A."/>
            <person name="Kondo K."/>
            <person name="Tanaka S."/>
            <person name="Hara Y."/>
            <person name="Koshikawa S."/>
            <person name="Sagara H."/>
            <person name="Miura T."/>
            <person name="Yokobori S."/>
            <person name="Miyagawa K."/>
            <person name="Suzuki Y."/>
            <person name="Kubo T."/>
            <person name="Oyama M."/>
            <person name="Kohara Y."/>
            <person name="Fujiyama A."/>
            <person name="Arakawa K."/>
            <person name="Katayama T."/>
            <person name="Toyoda A."/>
            <person name="Kunieda T."/>
        </authorList>
    </citation>
    <scope>NUCLEOTIDE SEQUENCE [LARGE SCALE GENOMIC DNA]</scope>
    <source>
        <strain evidence="2 3">YOKOZUNA-1</strain>
    </source>
</reference>
<comment type="caution">
    <text evidence="2">The sequence shown here is derived from an EMBL/GenBank/DDBJ whole genome shotgun (WGS) entry which is preliminary data.</text>
</comment>
<keyword evidence="1" id="KW-1133">Transmembrane helix</keyword>
<keyword evidence="1" id="KW-0812">Transmembrane</keyword>
<evidence type="ECO:0000313" key="2">
    <source>
        <dbReference type="EMBL" id="GAV02949.1"/>
    </source>
</evidence>
<organism evidence="2 3">
    <name type="scientific">Ramazzottius varieornatus</name>
    <name type="common">Water bear</name>
    <name type="synonym">Tardigrade</name>
    <dbReference type="NCBI Taxonomy" id="947166"/>
    <lineage>
        <taxon>Eukaryota</taxon>
        <taxon>Metazoa</taxon>
        <taxon>Ecdysozoa</taxon>
        <taxon>Tardigrada</taxon>
        <taxon>Eutardigrada</taxon>
        <taxon>Parachela</taxon>
        <taxon>Hypsibioidea</taxon>
        <taxon>Ramazzottiidae</taxon>
        <taxon>Ramazzottius</taxon>
    </lineage>
</organism>
<dbReference type="AlphaFoldDB" id="A0A1D1VWF7"/>
<evidence type="ECO:0000256" key="1">
    <source>
        <dbReference type="SAM" id="Phobius"/>
    </source>
</evidence>
<keyword evidence="1" id="KW-0472">Membrane</keyword>